<keyword evidence="1" id="KW-0812">Transmembrane</keyword>
<keyword evidence="1" id="KW-1133">Transmembrane helix</keyword>
<sequence length="216" mass="24196">MYRRRFPYVVFTIPVICFVFQLLAGCRKSAAVQTTVVTGELRDASTGTLIPNASIQLVQYVKNPYLDTGAVQLVTKTDANGHFRFAFEGSGLTGWYVRAEPNDSIRYEIPRRVSIGASEHVTLTALQGIPARLHLIVRQNRSDMLLLNFKPAPGGPIDTTIRIWGFREPALLYRVAVNDEAKRILRGRAIPLKFVPGNDQPIVVDIPDMMQLPELY</sequence>
<keyword evidence="1" id="KW-0472">Membrane</keyword>
<feature type="transmembrane region" description="Helical" evidence="1">
    <location>
        <begin position="6"/>
        <end position="24"/>
    </location>
</feature>
<reference evidence="2 3" key="1">
    <citation type="submission" date="2024-03" db="EMBL/GenBank/DDBJ databases">
        <title>Chitinophaga caseinilytica sp. nov., a casein hydrolysing bacterium isolated from forest soil.</title>
        <authorList>
            <person name="Lee D.S."/>
            <person name="Han D.M."/>
            <person name="Baek J.H."/>
            <person name="Choi D.G."/>
            <person name="Jeon J.H."/>
            <person name="Jeon C.O."/>
        </authorList>
    </citation>
    <scope>NUCLEOTIDE SEQUENCE [LARGE SCALE GENOMIC DNA]</scope>
    <source>
        <strain evidence="2 3">KACC 19118</strain>
    </source>
</reference>
<dbReference type="EMBL" id="CP150096">
    <property type="protein sequence ID" value="WZN45154.1"/>
    <property type="molecule type" value="Genomic_DNA"/>
</dbReference>
<name>A0ABZ2Z3Q0_9BACT</name>
<keyword evidence="3" id="KW-1185">Reference proteome</keyword>
<dbReference type="RefSeq" id="WP_341839909.1">
    <property type="nucleotide sequence ID" value="NZ_CP149792.1"/>
</dbReference>
<evidence type="ECO:0000313" key="2">
    <source>
        <dbReference type="EMBL" id="WZN45154.1"/>
    </source>
</evidence>
<dbReference type="PROSITE" id="PS51257">
    <property type="entry name" value="PROKAR_LIPOPROTEIN"/>
    <property type="match status" value="1"/>
</dbReference>
<accession>A0ABZ2Z3Q0</accession>
<organism evidence="2 3">
    <name type="scientific">Chitinophaga caseinilytica</name>
    <dbReference type="NCBI Taxonomy" id="2267521"/>
    <lineage>
        <taxon>Bacteria</taxon>
        <taxon>Pseudomonadati</taxon>
        <taxon>Bacteroidota</taxon>
        <taxon>Chitinophagia</taxon>
        <taxon>Chitinophagales</taxon>
        <taxon>Chitinophagaceae</taxon>
        <taxon>Chitinophaga</taxon>
    </lineage>
</organism>
<proteinExistence type="predicted"/>
<evidence type="ECO:0000256" key="1">
    <source>
        <dbReference type="SAM" id="Phobius"/>
    </source>
</evidence>
<protein>
    <submittedName>
        <fullName evidence="2">Carboxypeptidase-like regulatory domain-containing protein</fullName>
    </submittedName>
</protein>
<dbReference type="Proteomes" id="UP001449657">
    <property type="component" value="Chromosome"/>
</dbReference>
<gene>
    <name evidence="2" type="ORF">WJU22_19845</name>
</gene>
<evidence type="ECO:0000313" key="3">
    <source>
        <dbReference type="Proteomes" id="UP001449657"/>
    </source>
</evidence>